<sequence length="85" mass="10185">MHVTEMRMLRWMCGRTKIDKIRNEVIWEKVGVAFVADKIRETRLRWFGIVQRRCTDSPMRRCKRLDVGGTRTSRGRSKKVFERGD</sequence>
<feature type="region of interest" description="Disordered" evidence="1">
    <location>
        <begin position="65"/>
        <end position="85"/>
    </location>
</feature>
<proteinExistence type="predicted"/>
<accession>A0A0V0HAC0</accession>
<dbReference type="EMBL" id="GEDG01022585">
    <property type="protein sequence ID" value="JAP17394.1"/>
    <property type="molecule type" value="Transcribed_RNA"/>
</dbReference>
<dbReference type="PANTHER" id="PTHR46238">
    <property type="entry name" value="REVERSE TRANSCRIPTASE DOMAIN-CONTAINING PROTEIN"/>
    <property type="match status" value="1"/>
</dbReference>
<dbReference type="PANTHER" id="PTHR46238:SF8">
    <property type="entry name" value="ENDONUCLEASE_EXONUCLEASE_PHOSPHATASE DOMAIN-CONTAINING PROTEIN"/>
    <property type="match status" value="1"/>
</dbReference>
<name>A0A0V0HAC0_SOLCH</name>
<dbReference type="AlphaFoldDB" id="A0A0V0HAC0"/>
<reference evidence="2" key="1">
    <citation type="submission" date="2015-12" db="EMBL/GenBank/DDBJ databases">
        <title>Gene expression during late stages of embryo sac development: a critical building block for successful pollen-pistil interactions.</title>
        <authorList>
            <person name="Liu Y."/>
            <person name="Joly V."/>
            <person name="Sabar M."/>
            <person name="Matton D.P."/>
        </authorList>
    </citation>
    <scope>NUCLEOTIDE SEQUENCE</scope>
</reference>
<evidence type="ECO:0000313" key="2">
    <source>
        <dbReference type="EMBL" id="JAP17394.1"/>
    </source>
</evidence>
<protein>
    <submittedName>
        <fullName evidence="2">Putative ovule protein</fullName>
    </submittedName>
</protein>
<organism evidence="2">
    <name type="scientific">Solanum chacoense</name>
    <name type="common">Chaco potato</name>
    <dbReference type="NCBI Taxonomy" id="4108"/>
    <lineage>
        <taxon>Eukaryota</taxon>
        <taxon>Viridiplantae</taxon>
        <taxon>Streptophyta</taxon>
        <taxon>Embryophyta</taxon>
        <taxon>Tracheophyta</taxon>
        <taxon>Spermatophyta</taxon>
        <taxon>Magnoliopsida</taxon>
        <taxon>eudicotyledons</taxon>
        <taxon>Gunneridae</taxon>
        <taxon>Pentapetalae</taxon>
        <taxon>asterids</taxon>
        <taxon>lamiids</taxon>
        <taxon>Solanales</taxon>
        <taxon>Solanaceae</taxon>
        <taxon>Solanoideae</taxon>
        <taxon>Solaneae</taxon>
        <taxon>Solanum</taxon>
    </lineage>
</organism>
<evidence type="ECO:0000256" key="1">
    <source>
        <dbReference type="SAM" id="MobiDB-lite"/>
    </source>
</evidence>